<dbReference type="InterPro" id="IPR053128">
    <property type="entry name" value="Cystatin-like"/>
</dbReference>
<dbReference type="InterPro" id="IPR018073">
    <property type="entry name" value="Prot_inh_cystat_CS"/>
</dbReference>
<organism evidence="3 4">
    <name type="scientific">Drosophila madeirensis</name>
    <name type="common">Fruit fly</name>
    <dbReference type="NCBI Taxonomy" id="30013"/>
    <lineage>
        <taxon>Eukaryota</taxon>
        <taxon>Metazoa</taxon>
        <taxon>Ecdysozoa</taxon>
        <taxon>Arthropoda</taxon>
        <taxon>Hexapoda</taxon>
        <taxon>Insecta</taxon>
        <taxon>Pterygota</taxon>
        <taxon>Neoptera</taxon>
        <taxon>Endopterygota</taxon>
        <taxon>Diptera</taxon>
        <taxon>Brachycera</taxon>
        <taxon>Muscomorpha</taxon>
        <taxon>Ephydroidea</taxon>
        <taxon>Drosophilidae</taxon>
        <taxon>Drosophila</taxon>
        <taxon>Sophophora</taxon>
    </lineage>
</organism>
<dbReference type="EMBL" id="AP029266">
    <property type="protein sequence ID" value="BFG00471.1"/>
    <property type="molecule type" value="Genomic_DNA"/>
</dbReference>
<keyword evidence="2" id="KW-0732">Signal</keyword>
<dbReference type="AlphaFoldDB" id="A0AAU9FY38"/>
<comment type="similarity">
    <text evidence="1">Belongs to the cystatin family.</text>
</comment>
<gene>
    <name evidence="3" type="ORF">DMAD_00457</name>
</gene>
<accession>A0AAU9FY38</accession>
<dbReference type="PANTHER" id="PTHR12319:SF2">
    <property type="entry name" value="CYSTATIN-LIKE PROTEIN-RELATED"/>
    <property type="match status" value="1"/>
</dbReference>
<dbReference type="SUPFAM" id="SSF54403">
    <property type="entry name" value="Cystatin/monellin"/>
    <property type="match status" value="1"/>
</dbReference>
<name>A0AAU9FY38_DROMD</name>
<dbReference type="GO" id="GO:0004869">
    <property type="term" value="F:cysteine-type endopeptidase inhibitor activity"/>
    <property type="evidence" value="ECO:0007669"/>
    <property type="project" value="InterPro"/>
</dbReference>
<evidence type="ECO:0000313" key="4">
    <source>
        <dbReference type="Proteomes" id="UP001500889"/>
    </source>
</evidence>
<evidence type="ECO:0000256" key="2">
    <source>
        <dbReference type="SAM" id="SignalP"/>
    </source>
</evidence>
<evidence type="ECO:0000313" key="3">
    <source>
        <dbReference type="EMBL" id="BFG00471.1"/>
    </source>
</evidence>
<proteinExistence type="inferred from homology"/>
<dbReference type="InterPro" id="IPR046350">
    <property type="entry name" value="Cystatin_sf"/>
</dbReference>
<keyword evidence="4" id="KW-1185">Reference proteome</keyword>
<dbReference type="Proteomes" id="UP001500889">
    <property type="component" value="Chromosome A"/>
</dbReference>
<evidence type="ECO:0000256" key="1">
    <source>
        <dbReference type="ARBA" id="ARBA00009403"/>
    </source>
</evidence>
<dbReference type="PANTHER" id="PTHR12319">
    <property type="entry name" value="CYSTATIN-RELATED"/>
    <property type="match status" value="1"/>
</dbReference>
<protein>
    <submittedName>
        <fullName evidence="3">Sarcocystatin-A</fullName>
    </submittedName>
</protein>
<feature type="signal peptide" evidence="2">
    <location>
        <begin position="1"/>
        <end position="22"/>
    </location>
</feature>
<dbReference type="CDD" id="cd00042">
    <property type="entry name" value="CY"/>
    <property type="match status" value="1"/>
</dbReference>
<feature type="chain" id="PRO_5043975688" evidence="2">
    <location>
        <begin position="23"/>
        <end position="141"/>
    </location>
</feature>
<dbReference type="InterPro" id="IPR000010">
    <property type="entry name" value="Cystatin_dom"/>
</dbReference>
<sequence>MFKHKFLLICLALAGIGALASGSPHGDGEAPPAAIGGLGAPRTLTGAELDRAHATLTSSLNTLAAGEGPSYRVSKIMSATVQVVAGSLNSYIVELIEPNGATKVCEVRIWSRHWLPNGIQITFNCPNEPEVVKTHNARLRI</sequence>
<dbReference type="PROSITE" id="PS00287">
    <property type="entry name" value="CYSTATIN"/>
    <property type="match status" value="1"/>
</dbReference>
<dbReference type="Gene3D" id="3.10.450.10">
    <property type="match status" value="1"/>
</dbReference>
<reference evidence="3 4" key="1">
    <citation type="submission" date="2024-02" db="EMBL/GenBank/DDBJ databases">
        <title>A chromosome-level genome assembly of Drosophila madeirensis, a fruit fly species endemic to Madeira island.</title>
        <authorList>
            <person name="Tomihara K."/>
            <person name="Llopart A."/>
            <person name="Yamamoto D."/>
        </authorList>
    </citation>
    <scope>NUCLEOTIDE SEQUENCE [LARGE SCALE GENOMIC DNA]</scope>
    <source>
        <strain evidence="3 4">RF1</strain>
    </source>
</reference>